<dbReference type="PROSITE" id="PS00211">
    <property type="entry name" value="ABC_TRANSPORTER_1"/>
    <property type="match status" value="1"/>
</dbReference>
<evidence type="ECO:0000256" key="1">
    <source>
        <dbReference type="ARBA" id="ARBA00005417"/>
    </source>
</evidence>
<dbReference type="GO" id="GO:0055085">
    <property type="term" value="P:transmembrane transport"/>
    <property type="evidence" value="ECO:0007669"/>
    <property type="project" value="UniProtKB-ARBA"/>
</dbReference>
<dbReference type="InterPro" id="IPR003593">
    <property type="entry name" value="AAA+_ATPase"/>
</dbReference>
<dbReference type="PROSITE" id="PS50893">
    <property type="entry name" value="ABC_TRANSPORTER_2"/>
    <property type="match status" value="1"/>
</dbReference>
<dbReference type="AlphaFoldDB" id="A0A6J6L8L2"/>
<dbReference type="InterPro" id="IPR013563">
    <property type="entry name" value="Oligopep_ABC_C"/>
</dbReference>
<gene>
    <name evidence="6" type="ORF">UFOPK2292_00023</name>
</gene>
<dbReference type="InterPro" id="IPR003439">
    <property type="entry name" value="ABC_transporter-like_ATP-bd"/>
</dbReference>
<comment type="similarity">
    <text evidence="1">Belongs to the ABC transporter superfamily.</text>
</comment>
<keyword evidence="4" id="KW-0067">ATP-binding</keyword>
<dbReference type="Pfam" id="PF00005">
    <property type="entry name" value="ABC_tran"/>
    <property type="match status" value="1"/>
</dbReference>
<dbReference type="FunFam" id="3.40.50.300:FF:000016">
    <property type="entry name" value="Oligopeptide ABC transporter ATP-binding component"/>
    <property type="match status" value="1"/>
</dbReference>
<evidence type="ECO:0000313" key="6">
    <source>
        <dbReference type="EMBL" id="CAB4657103.1"/>
    </source>
</evidence>
<dbReference type="InterPro" id="IPR050319">
    <property type="entry name" value="ABC_transp_ATP-bind"/>
</dbReference>
<dbReference type="GO" id="GO:0016887">
    <property type="term" value="F:ATP hydrolysis activity"/>
    <property type="evidence" value="ECO:0007669"/>
    <property type="project" value="InterPro"/>
</dbReference>
<evidence type="ECO:0000256" key="3">
    <source>
        <dbReference type="ARBA" id="ARBA00022741"/>
    </source>
</evidence>
<name>A0A6J6L8L2_9ZZZZ</name>
<organism evidence="6">
    <name type="scientific">freshwater metagenome</name>
    <dbReference type="NCBI Taxonomy" id="449393"/>
    <lineage>
        <taxon>unclassified sequences</taxon>
        <taxon>metagenomes</taxon>
        <taxon>ecological metagenomes</taxon>
    </lineage>
</organism>
<evidence type="ECO:0000259" key="5">
    <source>
        <dbReference type="PROSITE" id="PS50893"/>
    </source>
</evidence>
<keyword evidence="3" id="KW-0547">Nucleotide-binding</keyword>
<dbReference type="GO" id="GO:0015833">
    <property type="term" value="P:peptide transport"/>
    <property type="evidence" value="ECO:0007669"/>
    <property type="project" value="InterPro"/>
</dbReference>
<dbReference type="SMART" id="SM00382">
    <property type="entry name" value="AAA"/>
    <property type="match status" value="1"/>
</dbReference>
<dbReference type="GO" id="GO:0005524">
    <property type="term" value="F:ATP binding"/>
    <property type="evidence" value="ECO:0007669"/>
    <property type="project" value="UniProtKB-KW"/>
</dbReference>
<sequence>MALSTLNSATSESALSIRNLRHTYTQRGALAIKKKTSVEVLKDISLEIPAGKTLGLVGESGCGKTTLVKAILRLIEPTSGEILLKSDSSADSKAQDILTLNKSEMTAVRRNMQVVFQDPYGSLNPRMSVFQTVSEPLHTHLGMTHDACKQRVSELLDLVGLDPILVDRYPHEFSGGQRQRVGIARALAFEPSVLILDEPVSALDVSVQAQILNLIIGLQKKLNLTYLFVSHDLAVIQHVADQVAVMYLGKIVEYGAADEVFSKPAHPYTQALLSASPIPDVDLERKRKRIVLRGDISSSAGSHLGCQFANRCPVGADDERCKTESPILQNMSAKHQASCHYPAK</sequence>
<dbReference type="PANTHER" id="PTHR43776">
    <property type="entry name" value="TRANSPORT ATP-BINDING PROTEIN"/>
    <property type="match status" value="1"/>
</dbReference>
<proteinExistence type="inferred from homology"/>
<dbReference type="NCBIfam" id="TIGR01727">
    <property type="entry name" value="oligo_HPY"/>
    <property type="match status" value="1"/>
</dbReference>
<protein>
    <submittedName>
        <fullName evidence="6">Unannotated protein</fullName>
    </submittedName>
</protein>
<dbReference type="InterPro" id="IPR017871">
    <property type="entry name" value="ABC_transporter-like_CS"/>
</dbReference>
<keyword evidence="2" id="KW-0813">Transport</keyword>
<evidence type="ECO:0000256" key="2">
    <source>
        <dbReference type="ARBA" id="ARBA00022448"/>
    </source>
</evidence>
<accession>A0A6J6L8L2</accession>
<evidence type="ECO:0000256" key="4">
    <source>
        <dbReference type="ARBA" id="ARBA00022840"/>
    </source>
</evidence>
<reference evidence="6" key="1">
    <citation type="submission" date="2020-05" db="EMBL/GenBank/DDBJ databases">
        <authorList>
            <person name="Chiriac C."/>
            <person name="Salcher M."/>
            <person name="Ghai R."/>
            <person name="Kavagutti S V."/>
        </authorList>
    </citation>
    <scope>NUCLEOTIDE SEQUENCE</scope>
</reference>
<dbReference type="EMBL" id="CAEZWU010000002">
    <property type="protein sequence ID" value="CAB4657103.1"/>
    <property type="molecule type" value="Genomic_DNA"/>
</dbReference>
<dbReference type="InterPro" id="IPR027417">
    <property type="entry name" value="P-loop_NTPase"/>
</dbReference>
<dbReference type="SUPFAM" id="SSF52540">
    <property type="entry name" value="P-loop containing nucleoside triphosphate hydrolases"/>
    <property type="match status" value="1"/>
</dbReference>
<dbReference type="Gene3D" id="3.40.50.300">
    <property type="entry name" value="P-loop containing nucleotide triphosphate hydrolases"/>
    <property type="match status" value="1"/>
</dbReference>
<feature type="domain" description="ABC transporter" evidence="5">
    <location>
        <begin position="15"/>
        <end position="273"/>
    </location>
</feature>
<dbReference type="CDD" id="cd03257">
    <property type="entry name" value="ABC_NikE_OppD_transporters"/>
    <property type="match status" value="1"/>
</dbReference>
<dbReference type="Pfam" id="PF08352">
    <property type="entry name" value="oligo_HPY"/>
    <property type="match status" value="1"/>
</dbReference>
<dbReference type="PANTHER" id="PTHR43776:SF7">
    <property type="entry name" value="D,D-DIPEPTIDE TRANSPORT ATP-BINDING PROTEIN DDPF-RELATED"/>
    <property type="match status" value="1"/>
</dbReference>